<feature type="region of interest" description="Disordered" evidence="4">
    <location>
        <begin position="478"/>
        <end position="503"/>
    </location>
</feature>
<evidence type="ECO:0000313" key="5">
    <source>
        <dbReference type="EMBL" id="CBJ29098.1"/>
    </source>
</evidence>
<accession>D7FJJ5</accession>
<evidence type="ECO:0000256" key="1">
    <source>
        <dbReference type="ARBA" id="ARBA00004123"/>
    </source>
</evidence>
<dbReference type="GO" id="GO:0031048">
    <property type="term" value="P:regulatory ncRNA-mediated heterochromatin formation"/>
    <property type="evidence" value="ECO:0007669"/>
    <property type="project" value="TreeGrafter"/>
</dbReference>
<feature type="region of interest" description="Disordered" evidence="4">
    <location>
        <begin position="1"/>
        <end position="41"/>
    </location>
</feature>
<feature type="compositionally biased region" description="Polar residues" evidence="4">
    <location>
        <begin position="10"/>
        <end position="27"/>
    </location>
</feature>
<dbReference type="GO" id="GO:0071013">
    <property type="term" value="C:catalytic step 2 spliceosome"/>
    <property type="evidence" value="ECO:0007669"/>
    <property type="project" value="TreeGrafter"/>
</dbReference>
<proteinExistence type="inferred from homology"/>
<comment type="similarity">
    <text evidence="2">Belongs to the NRDE2 family.</text>
</comment>
<evidence type="ECO:0000313" key="6">
    <source>
        <dbReference type="Proteomes" id="UP000002630"/>
    </source>
</evidence>
<dbReference type="STRING" id="2880.D7FJJ5"/>
<dbReference type="PANTHER" id="PTHR13471">
    <property type="entry name" value="TETRATRICOPEPTIDE-LIKE HELICAL"/>
    <property type="match status" value="1"/>
</dbReference>
<evidence type="ECO:0000256" key="4">
    <source>
        <dbReference type="SAM" id="MobiDB-lite"/>
    </source>
</evidence>
<dbReference type="Proteomes" id="UP000002630">
    <property type="component" value="Unassembled WGS sequence"/>
</dbReference>
<reference evidence="5 6" key="1">
    <citation type="journal article" date="2010" name="Nature">
        <title>The Ectocarpus genome and the independent evolution of multicellularity in brown algae.</title>
        <authorList>
            <person name="Cock J.M."/>
            <person name="Sterck L."/>
            <person name="Rouze P."/>
            <person name="Scornet D."/>
            <person name="Allen A.E."/>
            <person name="Amoutzias G."/>
            <person name="Anthouard V."/>
            <person name="Artiguenave F."/>
            <person name="Aury J.M."/>
            <person name="Badger J.H."/>
            <person name="Beszteri B."/>
            <person name="Billiau K."/>
            <person name="Bonnet E."/>
            <person name="Bothwell J.H."/>
            <person name="Bowler C."/>
            <person name="Boyen C."/>
            <person name="Brownlee C."/>
            <person name="Carrano C.J."/>
            <person name="Charrier B."/>
            <person name="Cho G.Y."/>
            <person name="Coelho S.M."/>
            <person name="Collen J."/>
            <person name="Corre E."/>
            <person name="Da Silva C."/>
            <person name="Delage L."/>
            <person name="Delaroque N."/>
            <person name="Dittami S.M."/>
            <person name="Doulbeau S."/>
            <person name="Elias M."/>
            <person name="Farnham G."/>
            <person name="Gachon C.M."/>
            <person name="Gschloessl B."/>
            <person name="Heesch S."/>
            <person name="Jabbari K."/>
            <person name="Jubin C."/>
            <person name="Kawai H."/>
            <person name="Kimura K."/>
            <person name="Kloareg B."/>
            <person name="Kupper F.C."/>
            <person name="Lang D."/>
            <person name="Le Bail A."/>
            <person name="Leblanc C."/>
            <person name="Lerouge P."/>
            <person name="Lohr M."/>
            <person name="Lopez P.J."/>
            <person name="Martens C."/>
            <person name="Maumus F."/>
            <person name="Michel G."/>
            <person name="Miranda-Saavedra D."/>
            <person name="Morales J."/>
            <person name="Moreau H."/>
            <person name="Motomura T."/>
            <person name="Nagasato C."/>
            <person name="Napoli C.A."/>
            <person name="Nelson D.R."/>
            <person name="Nyvall-Collen P."/>
            <person name="Peters A.F."/>
            <person name="Pommier C."/>
            <person name="Potin P."/>
            <person name="Poulain J."/>
            <person name="Quesneville H."/>
            <person name="Read B."/>
            <person name="Rensing S.A."/>
            <person name="Ritter A."/>
            <person name="Rousvoal S."/>
            <person name="Samanta M."/>
            <person name="Samson G."/>
            <person name="Schroeder D.C."/>
            <person name="Segurens B."/>
            <person name="Strittmatter M."/>
            <person name="Tonon T."/>
            <person name="Tregear J.W."/>
            <person name="Valentin K."/>
            <person name="von Dassow P."/>
            <person name="Yamagishi T."/>
            <person name="Van de Peer Y."/>
            <person name="Wincker P."/>
        </authorList>
    </citation>
    <scope>NUCLEOTIDE SEQUENCE [LARGE SCALE GENOMIC DNA]</scope>
    <source>
        <strain evidence="6">Ec32 / CCAP1310/4</strain>
    </source>
</reference>
<feature type="compositionally biased region" description="Polar residues" evidence="4">
    <location>
        <begin position="112"/>
        <end position="133"/>
    </location>
</feature>
<feature type="compositionally biased region" description="Basic residues" evidence="4">
    <location>
        <begin position="626"/>
        <end position="637"/>
    </location>
</feature>
<comment type="subcellular location">
    <subcellularLocation>
        <location evidence="1">Nucleus</location>
    </subcellularLocation>
</comment>
<dbReference type="EMBL" id="FN649760">
    <property type="protein sequence ID" value="CBJ29098.1"/>
    <property type="molecule type" value="Genomic_DNA"/>
</dbReference>
<protein>
    <submittedName>
        <fullName evidence="5">Uncharacterized protein</fullName>
    </submittedName>
</protein>
<dbReference type="Pfam" id="PF08424">
    <property type="entry name" value="NRDE-2"/>
    <property type="match status" value="1"/>
</dbReference>
<feature type="region of interest" description="Disordered" evidence="4">
    <location>
        <begin position="94"/>
        <end position="166"/>
    </location>
</feature>
<keyword evidence="3" id="KW-0539">Nucleus</keyword>
<dbReference type="OrthoDB" id="297219at2759"/>
<dbReference type="GO" id="GO:1902369">
    <property type="term" value="P:negative regulation of RNA catabolic process"/>
    <property type="evidence" value="ECO:0007669"/>
    <property type="project" value="TreeGrafter"/>
</dbReference>
<dbReference type="InParanoid" id="D7FJJ5"/>
<dbReference type="InterPro" id="IPR013633">
    <property type="entry name" value="NRDE-2"/>
</dbReference>
<dbReference type="PANTHER" id="PTHR13471:SF0">
    <property type="entry name" value="NUCLEAR EXOSOME REGULATOR NRDE2"/>
    <property type="match status" value="1"/>
</dbReference>
<dbReference type="eggNOG" id="KOG1972">
    <property type="taxonomic scope" value="Eukaryota"/>
</dbReference>
<gene>
    <name evidence="5" type="ORF">Esi_0134_0053</name>
</gene>
<sequence length="1012" mass="109722">MTRWLEMAGTASSKPSGSALQTGQQKTVAPRKHGTARTIAVRGKRKRAVDFFKEDLPAETFEQPKATGGTEVLEKAYQKAQAMAMAAVPILRTDASPHVDPSSDDDAKNDSGQRPQSGTSREGLSGPESTQKDTAGGNGSSSEVTASGTVGEHLGPVQRETETEGARAVEAEGLIWLDDEQRTAYSVRHGYRIDVQGAQDSVSGHEYGRILSQMRGGSALGEDGDRNVEVAAAASKRLRYRGARERDAEMAKQAAVLQDVPEGDVFSEWAKAEDEMTQRQWQPLRSIQDAERAEEQPDRVVFIEDLRPFLFRLSHAASISTLVGLLLSVGGLVHPRSDVSHSPKLMSEACRAGSFGDGGLSGSLISSVNNGLQAVWRASEGDLPVSGSGVVGCTGRPGSCLPPAVVSTAADQFLLLTDDVVADCSRQAFLRNVLHHLVRAPASLPSTTSGSNILVQLQCTLIMFEGYLASASGARHGRFSAGSAPKQTRPTQQGAAWSDEDTHGHEARKVAKSLLEASQASATDLRLWSSYVQLLALLGSTQEAIKVAEKALSMVQALPEDKKGFSAELFWLTFRLHAGLPLSPRDPHPGEDDETVGNLFETGNKGRHGREMALLMLCSFAEGGFKRPKSKSKRSKRDGKGSSAESILITPPRLLAARKLMADRVAREAAQEVQRDVADGALDMTPPFMYHAIAWVWMEFLSVGLDAAEDAMSKCLGLAQPSTTPTGSGEASGVAAESSSSSNFGIGGTSTGNKPYIWNVVPEHTALGVCLERMHRGFSELMTLAQRYNPVDAGPRRVRAVLLRGLVSFPAEPGMLCLLLDTEQLSSSQQRLVHHLFEVSRRRALLWEQGPTPLEWILSTTHQVMRCVREARQTMIAAGGTVEHVDATAPAYRRHNDEALRVKNWLPGSYSRLKRSMESAITHPTGRGMPVLWRMYMSMEAMRGNFLQAKQLFWRAVHACPGNKAVWMDALRGSQRDRVGEAGLRPAFRTKELNEAIDALLEKSLHLRAEPP</sequence>
<keyword evidence="6" id="KW-1185">Reference proteome</keyword>
<feature type="compositionally biased region" description="Polar residues" evidence="4">
    <location>
        <begin position="485"/>
        <end position="495"/>
    </location>
</feature>
<feature type="region of interest" description="Disordered" evidence="4">
    <location>
        <begin position="625"/>
        <end position="645"/>
    </location>
</feature>
<name>D7FJJ5_ECTSI</name>
<dbReference type="AlphaFoldDB" id="D7FJJ5"/>
<organism evidence="5 6">
    <name type="scientific">Ectocarpus siliculosus</name>
    <name type="common">Brown alga</name>
    <name type="synonym">Conferva siliculosa</name>
    <dbReference type="NCBI Taxonomy" id="2880"/>
    <lineage>
        <taxon>Eukaryota</taxon>
        <taxon>Sar</taxon>
        <taxon>Stramenopiles</taxon>
        <taxon>Ochrophyta</taxon>
        <taxon>PX clade</taxon>
        <taxon>Phaeophyceae</taxon>
        <taxon>Ectocarpales</taxon>
        <taxon>Ectocarpaceae</taxon>
        <taxon>Ectocarpus</taxon>
    </lineage>
</organism>
<evidence type="ECO:0000256" key="3">
    <source>
        <dbReference type="ARBA" id="ARBA00023242"/>
    </source>
</evidence>
<evidence type="ECO:0000256" key="2">
    <source>
        <dbReference type="ARBA" id="ARBA00009265"/>
    </source>
</evidence>